<proteinExistence type="predicted"/>
<sequence length="435" mass="50361">MDTSGGSTTKIIQLVEDNLAKRRNDANQNRRSTENFTIFRVPLNLDSVDSCVYQPRVISIGPYHHGDPNLTAMENHKLFYLEKLIHWIPNVSLKSYVEKMLLLEDRARNCYSDDERMNIVDKNKFIEILVVDSCFLFMLVLRPDIRNHHNSPIRGLDWSLALVLTDLLKLENQIPFFIIQELVQMTGIFDTNSFIERLIELYSTCLGILTPRDHNPHQQPFDHFLHLFQVSFKTGIIQQVPKIKNPSALVRKTKEFRTVMQLLESGVKFTPKSGRCILDITFKNGVLEFPHISIDETFKVFLHNMVSLEQCNVKYGNHFTSYACFINNLVDSPGDVTILEQKKVFANLLGSNENVADVFNQLGLGVIHHTTSNYLHGVENEMKEYCGSRWPRWRGMLVRDYFNNPWVITSLIAGFAVLLLTFLQTYYTMLPFYFP</sequence>
<gene>
    <name evidence="2" type="ORF">ZOSMA_67G00360</name>
</gene>
<keyword evidence="1" id="KW-0472">Membrane</keyword>
<dbReference type="Pfam" id="PF03140">
    <property type="entry name" value="DUF247"/>
    <property type="match status" value="1"/>
</dbReference>
<feature type="transmembrane region" description="Helical" evidence="1">
    <location>
        <begin position="406"/>
        <end position="427"/>
    </location>
</feature>
<evidence type="ECO:0000256" key="1">
    <source>
        <dbReference type="SAM" id="Phobius"/>
    </source>
</evidence>
<protein>
    <submittedName>
        <fullName evidence="2">Uncharacterized protein</fullName>
    </submittedName>
</protein>
<keyword evidence="1" id="KW-1133">Transmembrane helix</keyword>
<evidence type="ECO:0000313" key="2">
    <source>
        <dbReference type="EMBL" id="KMZ59543.1"/>
    </source>
</evidence>
<dbReference type="PANTHER" id="PTHR31170:SF25">
    <property type="entry name" value="BNAA09G04570D PROTEIN"/>
    <property type="match status" value="1"/>
</dbReference>
<keyword evidence="3" id="KW-1185">Reference proteome</keyword>
<organism evidence="2 3">
    <name type="scientific">Zostera marina</name>
    <name type="common">Eelgrass</name>
    <dbReference type="NCBI Taxonomy" id="29655"/>
    <lineage>
        <taxon>Eukaryota</taxon>
        <taxon>Viridiplantae</taxon>
        <taxon>Streptophyta</taxon>
        <taxon>Embryophyta</taxon>
        <taxon>Tracheophyta</taxon>
        <taxon>Spermatophyta</taxon>
        <taxon>Magnoliopsida</taxon>
        <taxon>Liliopsida</taxon>
        <taxon>Zosteraceae</taxon>
        <taxon>Zostera</taxon>
    </lineage>
</organism>
<dbReference type="Proteomes" id="UP000036987">
    <property type="component" value="Unassembled WGS sequence"/>
</dbReference>
<dbReference type="OMA" id="KMNKRMF"/>
<dbReference type="AlphaFoldDB" id="A0A0K9NSG6"/>
<dbReference type="EMBL" id="LFYR01001770">
    <property type="protein sequence ID" value="KMZ59543.1"/>
    <property type="molecule type" value="Genomic_DNA"/>
</dbReference>
<accession>A0A0K9NSG6</accession>
<dbReference type="OrthoDB" id="1589813at2759"/>
<reference evidence="3" key="1">
    <citation type="journal article" date="2016" name="Nature">
        <title>The genome of the seagrass Zostera marina reveals angiosperm adaptation to the sea.</title>
        <authorList>
            <person name="Olsen J.L."/>
            <person name="Rouze P."/>
            <person name="Verhelst B."/>
            <person name="Lin Y.-C."/>
            <person name="Bayer T."/>
            <person name="Collen J."/>
            <person name="Dattolo E."/>
            <person name="De Paoli E."/>
            <person name="Dittami S."/>
            <person name="Maumus F."/>
            <person name="Michel G."/>
            <person name="Kersting A."/>
            <person name="Lauritano C."/>
            <person name="Lohaus R."/>
            <person name="Toepel M."/>
            <person name="Tonon T."/>
            <person name="Vanneste K."/>
            <person name="Amirebrahimi M."/>
            <person name="Brakel J."/>
            <person name="Bostroem C."/>
            <person name="Chovatia M."/>
            <person name="Grimwood J."/>
            <person name="Jenkins J.W."/>
            <person name="Jueterbock A."/>
            <person name="Mraz A."/>
            <person name="Stam W.T."/>
            <person name="Tice H."/>
            <person name="Bornberg-Bauer E."/>
            <person name="Green P.J."/>
            <person name="Pearson G.A."/>
            <person name="Procaccini G."/>
            <person name="Duarte C.M."/>
            <person name="Schmutz J."/>
            <person name="Reusch T.B.H."/>
            <person name="Van de Peer Y."/>
        </authorList>
    </citation>
    <scope>NUCLEOTIDE SEQUENCE [LARGE SCALE GENOMIC DNA]</scope>
    <source>
        <strain evidence="3">cv. Finnish</strain>
    </source>
</reference>
<comment type="caution">
    <text evidence="2">The sequence shown here is derived from an EMBL/GenBank/DDBJ whole genome shotgun (WGS) entry which is preliminary data.</text>
</comment>
<dbReference type="InterPro" id="IPR004158">
    <property type="entry name" value="DUF247_pln"/>
</dbReference>
<evidence type="ECO:0000313" key="3">
    <source>
        <dbReference type="Proteomes" id="UP000036987"/>
    </source>
</evidence>
<dbReference type="PANTHER" id="PTHR31170">
    <property type="entry name" value="BNAC04G53230D PROTEIN"/>
    <property type="match status" value="1"/>
</dbReference>
<keyword evidence="1" id="KW-0812">Transmembrane</keyword>
<name>A0A0K9NSG6_ZOSMR</name>